<proteinExistence type="predicted"/>
<dbReference type="SUPFAM" id="SSF53335">
    <property type="entry name" value="S-adenosyl-L-methionine-dependent methyltransferases"/>
    <property type="match status" value="1"/>
</dbReference>
<dbReference type="AlphaFoldDB" id="A0A537L7E8"/>
<dbReference type="InterPro" id="IPR029063">
    <property type="entry name" value="SAM-dependent_MTases_sf"/>
</dbReference>
<dbReference type="GO" id="GO:0008757">
    <property type="term" value="F:S-adenosylmethionine-dependent methyltransferase activity"/>
    <property type="evidence" value="ECO:0007669"/>
    <property type="project" value="InterPro"/>
</dbReference>
<organism evidence="4 7">
    <name type="scientific">Candidatus Segetimicrobium genomatis</name>
    <dbReference type="NCBI Taxonomy" id="2569760"/>
    <lineage>
        <taxon>Bacteria</taxon>
        <taxon>Bacillati</taxon>
        <taxon>Candidatus Sysuimicrobiota</taxon>
        <taxon>Candidatus Sysuimicrobiia</taxon>
        <taxon>Candidatus Sysuimicrobiales</taxon>
        <taxon>Candidatus Segetimicrobiaceae</taxon>
        <taxon>Candidatus Segetimicrobium</taxon>
    </lineage>
</organism>
<evidence type="ECO:0000313" key="5">
    <source>
        <dbReference type="EMBL" id="TMJ10690.1"/>
    </source>
</evidence>
<dbReference type="EMBL" id="VBAJ01000281">
    <property type="protein sequence ID" value="TMJ03617.1"/>
    <property type="molecule type" value="Genomic_DNA"/>
</dbReference>
<evidence type="ECO:0000256" key="1">
    <source>
        <dbReference type="ARBA" id="ARBA00022603"/>
    </source>
</evidence>
<evidence type="ECO:0000256" key="2">
    <source>
        <dbReference type="ARBA" id="ARBA00022679"/>
    </source>
</evidence>
<dbReference type="GO" id="GO:0032259">
    <property type="term" value="P:methylation"/>
    <property type="evidence" value="ECO:0007669"/>
    <property type="project" value="UniProtKB-KW"/>
</dbReference>
<dbReference type="PANTHER" id="PTHR47816:SF4">
    <property type="entry name" value="RIBOSOMAL RNA SMALL SUBUNIT METHYLTRANSFERASE C"/>
    <property type="match status" value="1"/>
</dbReference>
<feature type="domain" description="Methyltransferase small" evidence="3">
    <location>
        <begin position="28"/>
        <end position="195"/>
    </location>
</feature>
<dbReference type="InterPro" id="IPR046977">
    <property type="entry name" value="RsmC/RlmG"/>
</dbReference>
<keyword evidence="1 4" id="KW-0489">Methyltransferase</keyword>
<comment type="caution">
    <text evidence="4">The sequence shown here is derived from an EMBL/GenBank/DDBJ whole genome shotgun (WGS) entry which is preliminary data.</text>
</comment>
<keyword evidence="2 4" id="KW-0808">Transferase</keyword>
<reference evidence="6 7" key="1">
    <citation type="journal article" date="2019" name="Nat. Microbiol.">
        <title>Mediterranean grassland soil C-N compound turnover is dependent on rainfall and depth, and is mediated by genomically divergent microorganisms.</title>
        <authorList>
            <person name="Diamond S."/>
            <person name="Andeer P.F."/>
            <person name="Li Z."/>
            <person name="Crits-Christoph A."/>
            <person name="Burstein D."/>
            <person name="Anantharaman K."/>
            <person name="Lane K.R."/>
            <person name="Thomas B.C."/>
            <person name="Pan C."/>
            <person name="Northen T.R."/>
            <person name="Banfield J.F."/>
        </authorList>
    </citation>
    <scope>NUCLEOTIDE SEQUENCE [LARGE SCALE GENOMIC DNA]</scope>
    <source>
        <strain evidence="5">NP_1</strain>
        <strain evidence="4">NP_2</strain>
    </source>
</reference>
<dbReference type="PANTHER" id="PTHR47816">
    <property type="entry name" value="RIBOSOMAL RNA SMALL SUBUNIT METHYLTRANSFERASE C"/>
    <property type="match status" value="1"/>
</dbReference>
<sequence length="202" mass="21844">MGNHYFSTRPGVRSHPTQVRATLRGRAWTFITDRGVFARRGVDAGTRLLVEAMRIAPADLVLDIGCGYGPVGLVAASLAPQGRAVLIDVNARAVELAAQNAQLNGLGNVEVLQGDGCGPVAGRLFDTAVTNPPIRTGKATLRRLVRDIWQHLRPGGRFYFVARTAQGARTLARDVTEVFGTVREMERKSGYRVYEAVKSGDS</sequence>
<evidence type="ECO:0000259" key="3">
    <source>
        <dbReference type="Pfam" id="PF05175"/>
    </source>
</evidence>
<evidence type="ECO:0000313" key="6">
    <source>
        <dbReference type="Proteomes" id="UP000315217"/>
    </source>
</evidence>
<gene>
    <name evidence="5" type="ORF">E6G98_07120</name>
    <name evidence="4" type="ORF">E6G99_11410</name>
</gene>
<dbReference type="EMBL" id="VBAI01000105">
    <property type="protein sequence ID" value="TMJ10690.1"/>
    <property type="molecule type" value="Genomic_DNA"/>
</dbReference>
<dbReference type="InterPro" id="IPR007848">
    <property type="entry name" value="Small_mtfrase_dom"/>
</dbReference>
<evidence type="ECO:0000313" key="4">
    <source>
        <dbReference type="EMBL" id="TMJ03617.1"/>
    </source>
</evidence>
<dbReference type="Proteomes" id="UP000315217">
    <property type="component" value="Unassembled WGS sequence"/>
</dbReference>
<evidence type="ECO:0000313" key="7">
    <source>
        <dbReference type="Proteomes" id="UP000318661"/>
    </source>
</evidence>
<dbReference type="Gene3D" id="3.40.50.150">
    <property type="entry name" value="Vaccinia Virus protein VP39"/>
    <property type="match status" value="1"/>
</dbReference>
<dbReference type="Proteomes" id="UP000318661">
    <property type="component" value="Unassembled WGS sequence"/>
</dbReference>
<accession>A0A537L7E8</accession>
<name>A0A537L7E8_9BACT</name>
<dbReference type="CDD" id="cd02440">
    <property type="entry name" value="AdoMet_MTases"/>
    <property type="match status" value="1"/>
</dbReference>
<dbReference type="Pfam" id="PF05175">
    <property type="entry name" value="MTS"/>
    <property type="match status" value="1"/>
</dbReference>
<protein>
    <submittedName>
        <fullName evidence="4">Class I SAM-dependent methyltransferase</fullName>
    </submittedName>
</protein>